<feature type="compositionally biased region" description="Polar residues" evidence="2">
    <location>
        <begin position="488"/>
        <end position="498"/>
    </location>
</feature>
<keyword evidence="4" id="KW-1185">Reference proteome</keyword>
<comment type="caution">
    <text evidence="3">The sequence shown here is derived from an EMBL/GenBank/DDBJ whole genome shotgun (WGS) entry which is preliminary data.</text>
</comment>
<dbReference type="AlphaFoldDB" id="A0A1V8SM70"/>
<dbReference type="SUPFAM" id="SSF48371">
    <property type="entry name" value="ARM repeat"/>
    <property type="match status" value="1"/>
</dbReference>
<feature type="compositionally biased region" description="Polar residues" evidence="2">
    <location>
        <begin position="948"/>
        <end position="964"/>
    </location>
</feature>
<feature type="coiled-coil region" evidence="1">
    <location>
        <begin position="804"/>
        <end position="845"/>
    </location>
</feature>
<feature type="compositionally biased region" description="Polar residues" evidence="2">
    <location>
        <begin position="463"/>
        <end position="474"/>
    </location>
</feature>
<dbReference type="PANTHER" id="PTHR15154:SF2">
    <property type="entry name" value="HAMARTIN"/>
    <property type="match status" value="1"/>
</dbReference>
<dbReference type="GO" id="GO:0032007">
    <property type="term" value="P:negative regulation of TOR signaling"/>
    <property type="evidence" value="ECO:0007669"/>
    <property type="project" value="TreeGrafter"/>
</dbReference>
<gene>
    <name evidence="3" type="ORF">B0A48_13961</name>
</gene>
<dbReference type="InParanoid" id="A0A1V8SM70"/>
<evidence type="ECO:0000313" key="3">
    <source>
        <dbReference type="EMBL" id="OQO00174.1"/>
    </source>
</evidence>
<evidence type="ECO:0000256" key="1">
    <source>
        <dbReference type="SAM" id="Coils"/>
    </source>
</evidence>
<dbReference type="GO" id="GO:0033596">
    <property type="term" value="C:TSC1-TSC2 complex"/>
    <property type="evidence" value="ECO:0007669"/>
    <property type="project" value="TreeGrafter"/>
</dbReference>
<feature type="compositionally biased region" description="Basic and acidic residues" evidence="2">
    <location>
        <begin position="1015"/>
        <end position="1026"/>
    </location>
</feature>
<evidence type="ECO:0000313" key="4">
    <source>
        <dbReference type="Proteomes" id="UP000192596"/>
    </source>
</evidence>
<dbReference type="InterPro" id="IPR016024">
    <property type="entry name" value="ARM-type_fold"/>
</dbReference>
<dbReference type="PANTHER" id="PTHR15154">
    <property type="entry name" value="HAMARTIN"/>
    <property type="match status" value="1"/>
</dbReference>
<dbReference type="EMBL" id="NAJO01000036">
    <property type="protein sequence ID" value="OQO00174.1"/>
    <property type="molecule type" value="Genomic_DNA"/>
</dbReference>
<evidence type="ECO:0008006" key="5">
    <source>
        <dbReference type="Google" id="ProtNLM"/>
    </source>
</evidence>
<feature type="region of interest" description="Disordered" evidence="2">
    <location>
        <begin position="868"/>
        <end position="890"/>
    </location>
</feature>
<proteinExistence type="predicted"/>
<feature type="region of interest" description="Disordered" evidence="2">
    <location>
        <begin position="945"/>
        <end position="1037"/>
    </location>
</feature>
<dbReference type="OrthoDB" id="6022054at2759"/>
<dbReference type="GO" id="GO:0051726">
    <property type="term" value="P:regulation of cell cycle"/>
    <property type="evidence" value="ECO:0007669"/>
    <property type="project" value="TreeGrafter"/>
</dbReference>
<feature type="region of interest" description="Disordered" evidence="2">
    <location>
        <begin position="434"/>
        <end position="562"/>
    </location>
</feature>
<organism evidence="3 4">
    <name type="scientific">Cryoendolithus antarcticus</name>
    <dbReference type="NCBI Taxonomy" id="1507870"/>
    <lineage>
        <taxon>Eukaryota</taxon>
        <taxon>Fungi</taxon>
        <taxon>Dikarya</taxon>
        <taxon>Ascomycota</taxon>
        <taxon>Pezizomycotina</taxon>
        <taxon>Dothideomycetes</taxon>
        <taxon>Dothideomycetidae</taxon>
        <taxon>Cladosporiales</taxon>
        <taxon>Cladosporiaceae</taxon>
        <taxon>Cryoendolithus</taxon>
    </lineage>
</organism>
<feature type="compositionally biased region" description="Polar residues" evidence="2">
    <location>
        <begin position="511"/>
        <end position="520"/>
    </location>
</feature>
<dbReference type="InterPro" id="IPR007483">
    <property type="entry name" value="Hamartin"/>
</dbReference>
<protein>
    <recommendedName>
        <fullName evidence="5">Hamartin</fullName>
    </recommendedName>
</protein>
<dbReference type="Proteomes" id="UP000192596">
    <property type="component" value="Unassembled WGS sequence"/>
</dbReference>
<dbReference type="STRING" id="1507870.A0A1V8SM70"/>
<keyword evidence="1" id="KW-0175">Coiled coil</keyword>
<evidence type="ECO:0000256" key="2">
    <source>
        <dbReference type="SAM" id="MobiDB-lite"/>
    </source>
</evidence>
<accession>A0A1V8SM70</accession>
<feature type="compositionally biased region" description="Pro residues" evidence="2">
    <location>
        <begin position="440"/>
        <end position="458"/>
    </location>
</feature>
<dbReference type="Pfam" id="PF04388">
    <property type="entry name" value="Hamartin"/>
    <property type="match status" value="2"/>
</dbReference>
<reference evidence="4" key="1">
    <citation type="submission" date="2017-03" db="EMBL/GenBank/DDBJ databases">
        <title>Genomes of endolithic fungi from Antarctica.</title>
        <authorList>
            <person name="Coleine C."/>
            <person name="Masonjones S."/>
            <person name="Stajich J.E."/>
        </authorList>
    </citation>
    <scope>NUCLEOTIDE SEQUENCE [LARGE SCALE GENOMIC DNA]</scope>
    <source>
        <strain evidence="4">CCFEE 5527</strain>
    </source>
</reference>
<name>A0A1V8SM70_9PEZI</name>
<sequence length="1037" mass="116174">MAVKTIKDVTKALQAQFLAARTPLSLPPDSRRLLQHFVDEHDGRVSDEDAAKANLELNNFWERFVGESPQKLGAFVGVIRELRTAITGESDLWEWWQAVVKPVISTTGYKQAALDDAKEFLLAILINEDEEQPPGSKRLSKRVCKELSDIYVAKTRAIDDDDGFVAPENAQVATQVEAILVAFGKRRPLEFFTLVDDLVQPTATRLQALTLLSSYLRHQAPHTYTAANTPLIESLLKCLMSDTSTTVLTLALTTLVMLLPHIPSTLGPHLPRLFLVYSRLLCWEKFSPLSSDAQRSLVTDDRVSVGSEPAPDHGDVGIDPAWEKIRPNPDAVEAATPEIMTYFTYLYGLYPLNFMSYIRKPRKYLKNVDFPGADDFDLNQTVIRSRSDQFREVHLLHPNFYNLTIEEELEDPKWAKMETADVVADCHALFVSRPTNLVSPGPPPTGKLPDLPPVPTLPPLNVHPSQTNSRQISPVASHASFRSGMSWKESQALQNTSHPAEGDSPLLGPSASVSDGTSISDQRRPTSKASGLNEKTVPSLDDFPRPGNAGSPRERSSTPSNNLAYLQREITILRNDLNFERWHKAQYSQHIGQLARQNVKDVTAEAETLNLINANRALKQQLEHVRQARESTMKDSALTRKQSNNLETHLQERHRAMKKDKEAWMADTAELRRLRVEMKQCRDLLVESEARELSKSHELELIQRDVAELKSVQQQLREATRRLREYEYQEFEHQRGKREIEILQNEKDTLEMQLTRRVTEFDRMKRAYTDRLAELDARADQAEPSQRANLRGSPDTQYLMQQAITDSQAKLAQLKKAHSRLLEKHTDLELEYQSVRSQLDALKGNGKARTFLRDSDSPANPYDYAFTSHDGRPSSGSMSGSGGLPAVDSAYDNYSEYQGHQSTSDPTSKRYQAPFRAGVIPSPSEATLSSAAGLTWRPVVSRAENMPSRASSNRPPVTFNQTAPLSDVDEKGKPSAFSDGSSTMSGDKKGKITPSSEVRVYGRGGAQNIKLKPKEKKEDKPEEKKGKGGFRGLRGIM</sequence>
<feature type="coiled-coil region" evidence="1">
    <location>
        <begin position="671"/>
        <end position="753"/>
    </location>
</feature>